<dbReference type="AlphaFoldDB" id="A0A224YIX6"/>
<accession>A0A224YIX6</accession>
<protein>
    <recommendedName>
        <fullName evidence="2">Lipocalin</fullName>
    </recommendedName>
</protein>
<reference evidence="1" key="1">
    <citation type="journal article" date="2017" name="Parasit. Vectors">
        <title>Sialotranscriptomics of Rhipicephalus zambeziensis reveals intricate expression profiles of secretory proteins and suggests tight temporal transcriptional regulation during blood-feeding.</title>
        <authorList>
            <person name="de Castro M.H."/>
            <person name="de Klerk D."/>
            <person name="Pienaar R."/>
            <person name="Rees D.J.G."/>
            <person name="Mans B.J."/>
        </authorList>
    </citation>
    <scope>NUCLEOTIDE SEQUENCE</scope>
    <source>
        <tissue evidence="1">Salivary glands</tissue>
    </source>
</reference>
<name>A0A224YIX6_9ACAR</name>
<organism evidence="1">
    <name type="scientific">Rhipicephalus zambeziensis</name>
    <dbReference type="NCBI Taxonomy" id="60191"/>
    <lineage>
        <taxon>Eukaryota</taxon>
        <taxon>Metazoa</taxon>
        <taxon>Ecdysozoa</taxon>
        <taxon>Arthropoda</taxon>
        <taxon>Chelicerata</taxon>
        <taxon>Arachnida</taxon>
        <taxon>Acari</taxon>
        <taxon>Parasitiformes</taxon>
        <taxon>Ixodida</taxon>
        <taxon>Ixodoidea</taxon>
        <taxon>Ixodidae</taxon>
        <taxon>Rhipicephalinae</taxon>
        <taxon>Rhipicephalus</taxon>
        <taxon>Rhipicephalus</taxon>
    </lineage>
</organism>
<sequence>MNMKVPTFLAVVSILVTTYHVFVWAEEAPTKKHEPDFDKAFLDGAIYGVHQQGIYVEKSVRPRWCATLRRQGTGPNNLFVTFIYDGIRTMGTATMTFFSQTGTGNKNAANVSDATPQMFEELNTNADPYILLYAKGTDCMVVSVPKDKPKGEAATYKDKVSQHYCVILKRLHHANTKSVDECVRNSNVFCYPYKRPRVNNAQCVQHQYMDEDLK</sequence>
<evidence type="ECO:0008006" key="2">
    <source>
        <dbReference type="Google" id="ProtNLM"/>
    </source>
</evidence>
<dbReference type="EMBL" id="GFPF01002604">
    <property type="protein sequence ID" value="MAA13750.1"/>
    <property type="molecule type" value="Transcribed_RNA"/>
</dbReference>
<proteinExistence type="predicted"/>
<evidence type="ECO:0000313" key="1">
    <source>
        <dbReference type="EMBL" id="MAA13750.1"/>
    </source>
</evidence>